<reference evidence="3" key="1">
    <citation type="submission" date="2018-09" db="EMBL/GenBank/DDBJ databases">
        <authorList>
            <person name="Zhu H."/>
        </authorList>
    </citation>
    <scope>NUCLEOTIDE SEQUENCE [LARGE SCALE GENOMIC DNA]</scope>
    <source>
        <strain evidence="3">K1S02-23</strain>
    </source>
</reference>
<evidence type="ECO:0000256" key="1">
    <source>
        <dbReference type="SAM" id="SignalP"/>
    </source>
</evidence>
<dbReference type="AlphaFoldDB" id="A0A3A3G529"/>
<evidence type="ECO:0000313" key="2">
    <source>
        <dbReference type="EMBL" id="RJG03613.1"/>
    </source>
</evidence>
<evidence type="ECO:0000313" key="3">
    <source>
        <dbReference type="Proteomes" id="UP000266327"/>
    </source>
</evidence>
<dbReference type="RefSeq" id="WP_119787102.1">
    <property type="nucleotide sequence ID" value="NZ_QYUQ01000002.1"/>
</dbReference>
<gene>
    <name evidence="2" type="ORF">D3878_20120</name>
</gene>
<name>A0A3A3G529_9BURK</name>
<feature type="chain" id="PRO_5017260050" description="DUF4148 domain-containing protein" evidence="1">
    <location>
        <begin position="22"/>
        <end position="93"/>
    </location>
</feature>
<keyword evidence="3" id="KW-1185">Reference proteome</keyword>
<comment type="caution">
    <text evidence="2">The sequence shown here is derived from an EMBL/GenBank/DDBJ whole genome shotgun (WGS) entry which is preliminary data.</text>
</comment>
<keyword evidence="1" id="KW-0732">Signal</keyword>
<proteinExistence type="predicted"/>
<evidence type="ECO:0008006" key="4">
    <source>
        <dbReference type="Google" id="ProtNLM"/>
    </source>
</evidence>
<dbReference type="EMBL" id="QYUQ01000002">
    <property type="protein sequence ID" value="RJG03613.1"/>
    <property type="molecule type" value="Genomic_DNA"/>
</dbReference>
<sequence>MNAKKLIATVAATLCAASAYAVETPEVTFQNSLTPYEVTAQDKGVSSGPDIQAANASAGAGIGKQATPAVNFANTMEPWVVTAQDPASSATRK</sequence>
<accession>A0A3A3G529</accession>
<dbReference type="Proteomes" id="UP000266327">
    <property type="component" value="Unassembled WGS sequence"/>
</dbReference>
<protein>
    <recommendedName>
        <fullName evidence="4">DUF4148 domain-containing protein</fullName>
    </recommendedName>
</protein>
<organism evidence="2 3">
    <name type="scientific">Noviherbaspirillum sedimenti</name>
    <dbReference type="NCBI Taxonomy" id="2320865"/>
    <lineage>
        <taxon>Bacteria</taxon>
        <taxon>Pseudomonadati</taxon>
        <taxon>Pseudomonadota</taxon>
        <taxon>Betaproteobacteria</taxon>
        <taxon>Burkholderiales</taxon>
        <taxon>Oxalobacteraceae</taxon>
        <taxon>Noviherbaspirillum</taxon>
    </lineage>
</organism>
<feature type="signal peptide" evidence="1">
    <location>
        <begin position="1"/>
        <end position="21"/>
    </location>
</feature>